<dbReference type="EMBL" id="MT142966">
    <property type="protein sequence ID" value="QJA91168.1"/>
    <property type="molecule type" value="Genomic_DNA"/>
</dbReference>
<accession>A0A6M3LDL6</accession>
<evidence type="ECO:0000313" key="1">
    <source>
        <dbReference type="EMBL" id="QJA91168.1"/>
    </source>
</evidence>
<proteinExistence type="predicted"/>
<sequence length="110" mass="13012">MKKYFKNYKAVRGPRQGMNIVTVCTIKDKNKFGRGVAVCSREDEPNDEDGKMYAERYALHAIKGRKNIRITDERAIRGILITDCPFVYHTQIWPQLTWHEKRYLMKGKYL</sequence>
<gene>
    <name evidence="1" type="ORF">MM415B03445_0012</name>
</gene>
<reference evidence="1" key="1">
    <citation type="submission" date="2020-03" db="EMBL/GenBank/DDBJ databases">
        <title>The deep terrestrial virosphere.</title>
        <authorList>
            <person name="Holmfeldt K."/>
            <person name="Nilsson E."/>
            <person name="Simone D."/>
            <person name="Lopez-Fernandez M."/>
            <person name="Wu X."/>
            <person name="de Brujin I."/>
            <person name="Lundin D."/>
            <person name="Andersson A."/>
            <person name="Bertilsson S."/>
            <person name="Dopson M."/>
        </authorList>
    </citation>
    <scope>NUCLEOTIDE SEQUENCE</scope>
    <source>
        <strain evidence="1">MM415B03445</strain>
    </source>
</reference>
<name>A0A6M3LDL6_9ZZZZ</name>
<protein>
    <submittedName>
        <fullName evidence="1">Uncharacterized protein</fullName>
    </submittedName>
</protein>
<organism evidence="1">
    <name type="scientific">viral metagenome</name>
    <dbReference type="NCBI Taxonomy" id="1070528"/>
    <lineage>
        <taxon>unclassified sequences</taxon>
        <taxon>metagenomes</taxon>
        <taxon>organismal metagenomes</taxon>
    </lineage>
</organism>
<dbReference type="AlphaFoldDB" id="A0A6M3LDL6"/>